<dbReference type="GO" id="GO:0005524">
    <property type="term" value="F:ATP binding"/>
    <property type="evidence" value="ECO:0007669"/>
    <property type="project" value="UniProtKB-UniRule"/>
</dbReference>
<dbReference type="InterPro" id="IPR017926">
    <property type="entry name" value="GATASE"/>
</dbReference>
<keyword evidence="5 9" id="KW-0332">GMP biosynthesis</keyword>
<evidence type="ECO:0000259" key="11">
    <source>
        <dbReference type="PROSITE" id="PS51553"/>
    </source>
</evidence>
<evidence type="ECO:0000256" key="4">
    <source>
        <dbReference type="ARBA" id="ARBA00022741"/>
    </source>
</evidence>
<dbReference type="InterPro" id="IPR025777">
    <property type="entry name" value="GMPS_ATP_PPase_dom"/>
</dbReference>
<dbReference type="HAMAP" id="MF_00344">
    <property type="entry name" value="GMP_synthase"/>
    <property type="match status" value="1"/>
</dbReference>
<dbReference type="EMBL" id="LIZY01000099">
    <property type="protein sequence ID" value="KPJ62883.1"/>
    <property type="molecule type" value="Genomic_DNA"/>
</dbReference>
<comment type="catalytic activity">
    <reaction evidence="9">
        <text>XMP + L-glutamine + ATP + H2O = GMP + L-glutamate + AMP + diphosphate + 2 H(+)</text>
        <dbReference type="Rhea" id="RHEA:11680"/>
        <dbReference type="ChEBI" id="CHEBI:15377"/>
        <dbReference type="ChEBI" id="CHEBI:15378"/>
        <dbReference type="ChEBI" id="CHEBI:29985"/>
        <dbReference type="ChEBI" id="CHEBI:30616"/>
        <dbReference type="ChEBI" id="CHEBI:33019"/>
        <dbReference type="ChEBI" id="CHEBI:57464"/>
        <dbReference type="ChEBI" id="CHEBI:58115"/>
        <dbReference type="ChEBI" id="CHEBI:58359"/>
        <dbReference type="ChEBI" id="CHEBI:456215"/>
        <dbReference type="EC" id="6.3.5.2"/>
    </reaction>
</comment>
<evidence type="ECO:0000256" key="5">
    <source>
        <dbReference type="ARBA" id="ARBA00022749"/>
    </source>
</evidence>
<dbReference type="FunFam" id="3.40.50.620:FF:000001">
    <property type="entry name" value="GMP synthase [glutamine-hydrolyzing]"/>
    <property type="match status" value="1"/>
</dbReference>
<evidence type="ECO:0000256" key="8">
    <source>
        <dbReference type="ARBA" id="ARBA00022962"/>
    </source>
</evidence>
<dbReference type="CDD" id="cd01997">
    <property type="entry name" value="GMP_synthase_C"/>
    <property type="match status" value="1"/>
</dbReference>
<gene>
    <name evidence="9 12" type="primary">guaA</name>
    <name evidence="12" type="ORF">AMK68_04400</name>
</gene>
<dbReference type="GO" id="GO:0003921">
    <property type="term" value="F:GMP synthase activity"/>
    <property type="evidence" value="ECO:0007669"/>
    <property type="project" value="InterPro"/>
</dbReference>
<dbReference type="NCBIfam" id="TIGR00888">
    <property type="entry name" value="guaA_Nterm"/>
    <property type="match status" value="1"/>
</dbReference>
<dbReference type="Gene3D" id="3.40.50.880">
    <property type="match status" value="1"/>
</dbReference>
<dbReference type="Pfam" id="PF02540">
    <property type="entry name" value="NAD_synthase"/>
    <property type="match status" value="1"/>
</dbReference>
<dbReference type="Gene3D" id="3.40.50.620">
    <property type="entry name" value="HUPs"/>
    <property type="match status" value="1"/>
</dbReference>
<dbReference type="Gene3D" id="3.30.300.10">
    <property type="match status" value="1"/>
</dbReference>
<dbReference type="GO" id="GO:0005829">
    <property type="term" value="C:cytosol"/>
    <property type="evidence" value="ECO:0007669"/>
    <property type="project" value="TreeGrafter"/>
</dbReference>
<dbReference type="CDD" id="cd01742">
    <property type="entry name" value="GATase1_GMP_Synthase"/>
    <property type="match status" value="1"/>
</dbReference>
<dbReference type="NCBIfam" id="TIGR00884">
    <property type="entry name" value="guaA_Cterm"/>
    <property type="match status" value="1"/>
</dbReference>
<dbReference type="InterPro" id="IPR014729">
    <property type="entry name" value="Rossmann-like_a/b/a_fold"/>
</dbReference>
<dbReference type="FunFam" id="3.30.300.10:FF:000002">
    <property type="entry name" value="GMP synthase [glutamine-hydrolyzing]"/>
    <property type="match status" value="1"/>
</dbReference>
<organism evidence="12 13">
    <name type="scientific">candidate division KD3-62 bacterium DG_56</name>
    <dbReference type="NCBI Taxonomy" id="1704032"/>
    <lineage>
        <taxon>Bacteria</taxon>
        <taxon>candidate division KD3-62</taxon>
    </lineage>
</organism>
<dbReference type="SUPFAM" id="SSF52402">
    <property type="entry name" value="Adenine nucleotide alpha hydrolases-like"/>
    <property type="match status" value="1"/>
</dbReference>
<protein>
    <recommendedName>
        <fullName evidence="9">GMP synthase [glutamine-hydrolyzing]</fullName>
        <ecNumber evidence="9">6.3.5.2</ecNumber>
    </recommendedName>
    <alternativeName>
        <fullName evidence="9">GMP synthetase</fullName>
    </alternativeName>
    <alternativeName>
        <fullName evidence="9">Glutamine amidotransferase</fullName>
    </alternativeName>
</protein>
<comment type="caution">
    <text evidence="12">The sequence shown here is derived from an EMBL/GenBank/DDBJ whole genome shotgun (WGS) entry which is preliminary data.</text>
</comment>
<dbReference type="PRINTS" id="PR00096">
    <property type="entry name" value="GATASE"/>
</dbReference>
<comment type="pathway">
    <text evidence="2 9">Purine metabolism; GMP biosynthesis; GMP from XMP (L-Gln route): step 1/1.</text>
</comment>
<feature type="active site" description="Nucleophile" evidence="9">
    <location>
        <position position="83"/>
    </location>
</feature>
<feature type="active site" evidence="9">
    <location>
        <position position="172"/>
    </location>
</feature>
<comment type="subunit">
    <text evidence="9">Homodimer.</text>
</comment>
<evidence type="ECO:0000256" key="9">
    <source>
        <dbReference type="HAMAP-Rule" id="MF_00344"/>
    </source>
</evidence>
<dbReference type="InterPro" id="IPR004739">
    <property type="entry name" value="GMP_synth_GATase"/>
</dbReference>
<keyword evidence="7 9" id="KW-0067">ATP-binding</keyword>
<dbReference type="Pfam" id="PF00958">
    <property type="entry name" value="GMP_synt_C"/>
    <property type="match status" value="1"/>
</dbReference>
<dbReference type="PROSITE" id="PS51553">
    <property type="entry name" value="GMPS_ATP_PPASE"/>
    <property type="match status" value="1"/>
</dbReference>
<dbReference type="PRINTS" id="PR00097">
    <property type="entry name" value="ANTSNTHASEII"/>
</dbReference>
<accession>A0A0S7XL25</accession>
<evidence type="ECO:0000256" key="3">
    <source>
        <dbReference type="ARBA" id="ARBA00022598"/>
    </source>
</evidence>
<feature type="domain" description="GMPS ATP-PPase" evidence="11">
    <location>
        <begin position="197"/>
        <end position="386"/>
    </location>
</feature>
<dbReference type="PROSITE" id="PS51273">
    <property type="entry name" value="GATASE_TYPE_1"/>
    <property type="match status" value="1"/>
</dbReference>
<reference evidence="12 13" key="1">
    <citation type="journal article" date="2015" name="Microbiome">
        <title>Genomic resolution of linkages in carbon, nitrogen, and sulfur cycling among widespread estuary sediment bacteria.</title>
        <authorList>
            <person name="Baker B.J."/>
            <person name="Lazar C.S."/>
            <person name="Teske A.P."/>
            <person name="Dick G.J."/>
        </authorList>
    </citation>
    <scope>NUCLEOTIDE SEQUENCE [LARGE SCALE GENOMIC DNA]</scope>
    <source>
        <strain evidence="12">DG_56</strain>
    </source>
</reference>
<evidence type="ECO:0000256" key="1">
    <source>
        <dbReference type="ARBA" id="ARBA00002332"/>
    </source>
</evidence>
<keyword evidence="4 9" id="KW-0547">Nucleotide-binding</keyword>
<evidence type="ECO:0000256" key="7">
    <source>
        <dbReference type="ARBA" id="ARBA00022840"/>
    </source>
</evidence>
<proteinExistence type="inferred from homology"/>
<dbReference type="PATRIC" id="fig|1704032.3.peg.751"/>
<feature type="binding site" evidence="10">
    <location>
        <begin position="224"/>
        <end position="230"/>
    </location>
    <ligand>
        <name>ATP</name>
        <dbReference type="ChEBI" id="CHEBI:30616"/>
    </ligand>
</feature>
<evidence type="ECO:0000256" key="6">
    <source>
        <dbReference type="ARBA" id="ARBA00022755"/>
    </source>
</evidence>
<keyword evidence="3 9" id="KW-0436">Ligase</keyword>
<dbReference type="PRINTS" id="PR00099">
    <property type="entry name" value="CPSGATASE"/>
</dbReference>
<dbReference type="SUPFAM" id="SSF52317">
    <property type="entry name" value="Class I glutamine amidotransferase-like"/>
    <property type="match status" value="1"/>
</dbReference>
<name>A0A0S7XL25_9BACT</name>
<dbReference type="InterPro" id="IPR029062">
    <property type="entry name" value="Class_I_gatase-like"/>
</dbReference>
<dbReference type="PANTHER" id="PTHR11922:SF2">
    <property type="entry name" value="GMP SYNTHASE [GLUTAMINE-HYDROLYZING]"/>
    <property type="match status" value="1"/>
</dbReference>
<evidence type="ECO:0000313" key="12">
    <source>
        <dbReference type="EMBL" id="KPJ62883.1"/>
    </source>
</evidence>
<dbReference type="AlphaFoldDB" id="A0A0S7XL25"/>
<dbReference type="SUPFAM" id="SSF54810">
    <property type="entry name" value="GMP synthetase C-terminal dimerisation domain"/>
    <property type="match status" value="1"/>
</dbReference>
<dbReference type="InterPro" id="IPR022310">
    <property type="entry name" value="NAD/GMP_synthase"/>
</dbReference>
<dbReference type="Proteomes" id="UP000052020">
    <property type="component" value="Unassembled WGS sequence"/>
</dbReference>
<keyword evidence="6 9" id="KW-0658">Purine biosynthesis</keyword>
<dbReference type="UniPathway" id="UPA00189">
    <property type="reaction ID" value="UER00296"/>
</dbReference>
<dbReference type="InterPro" id="IPR022955">
    <property type="entry name" value="GMP_synthase"/>
</dbReference>
<feature type="active site" evidence="9">
    <location>
        <position position="170"/>
    </location>
</feature>
<keyword evidence="8 9" id="KW-0315">Glutamine amidotransferase</keyword>
<sequence length="511" mass="56595">MPAAEQVVVLDFGAQYSQLIARRIRECRVYSQILSAEATLKEIQAHSPQGIVLSGGPASVYEPGAPKCDPRLFDAGIPVLGICYGMQLMGRMLGGEVTPGDLREYGHAELEVTDSEGLFAGLNPQLTCWMSHGDHVVSPPPGFRITARTASVPVAAMSDPVRNLHGVQFHPEVVHTPWGRDLFRNFLYRICGCQGLWTPQSWIDQAIASIRERVGEGRVVLALSGGVDSSVVAVLLHRAIGDRLTCIFVDTGLLREREPEQVEETFRGNFDMNLIHVDAADRFLTKLAGVADPERKRSIIGAEFVAIFEEEARRLGDVQYLAQGTLYPDVIESGTQYAQTIKSHHNVGSLPERMNLKLIEPLRDLFKDEVRAIAQELGLPDSITWRHPFPGPGLAVRMLGEVTRERLDILRKADAIVIEEIRRAGWYRRSFQAFAVLSPLRSVGVMGDQRTYDSVLILRAVTGDDAMTADWGRLPYETLAAISNRVINEVPGINRVVYDISSKPPATIEWE</sequence>
<dbReference type="InterPro" id="IPR001674">
    <property type="entry name" value="GMP_synth_C"/>
</dbReference>
<dbReference type="EC" id="6.3.5.2" evidence="9"/>
<evidence type="ECO:0000256" key="10">
    <source>
        <dbReference type="PROSITE-ProRule" id="PRU00886"/>
    </source>
</evidence>
<dbReference type="Pfam" id="PF00117">
    <property type="entry name" value="GATase"/>
    <property type="match status" value="1"/>
</dbReference>
<evidence type="ECO:0000256" key="2">
    <source>
        <dbReference type="ARBA" id="ARBA00005153"/>
    </source>
</evidence>
<dbReference type="PANTHER" id="PTHR11922">
    <property type="entry name" value="GMP SYNTHASE-RELATED"/>
    <property type="match status" value="1"/>
</dbReference>
<dbReference type="NCBIfam" id="NF000848">
    <property type="entry name" value="PRK00074.1"/>
    <property type="match status" value="1"/>
</dbReference>
<comment type="function">
    <text evidence="1 9">Catalyzes the synthesis of GMP from XMP.</text>
</comment>
<dbReference type="FunFam" id="3.40.50.880:FF:000001">
    <property type="entry name" value="GMP synthase [glutamine-hydrolyzing]"/>
    <property type="match status" value="1"/>
</dbReference>
<evidence type="ECO:0000313" key="13">
    <source>
        <dbReference type="Proteomes" id="UP000052020"/>
    </source>
</evidence>